<sequence length="124" mass="13829">MHVFEGKQAVEELGWLLDGTVTGLTLRADASGGLVLEAMCIPRADKPVRELRMRFTEVTRFDFAWESEQAFFFVPGFKALLLESGSVYVSLDPYDDRVQAPDTRDGCVIEARGVRTESVLKSDP</sequence>
<dbReference type="RefSeq" id="WP_193429732.1">
    <property type="nucleotide sequence ID" value="NZ_CBCSIP010000077.1"/>
</dbReference>
<keyword evidence="2" id="KW-1185">Reference proteome</keyword>
<protein>
    <submittedName>
        <fullName evidence="1">Uncharacterized protein</fullName>
    </submittedName>
</protein>
<evidence type="ECO:0000313" key="2">
    <source>
        <dbReference type="Proteomes" id="UP001516472"/>
    </source>
</evidence>
<dbReference type="Proteomes" id="UP001516472">
    <property type="component" value="Unassembled WGS sequence"/>
</dbReference>
<comment type="caution">
    <text evidence="1">The sequence shown here is derived from an EMBL/GenBank/DDBJ whole genome shotgun (WGS) entry which is preliminary data.</text>
</comment>
<evidence type="ECO:0000313" key="1">
    <source>
        <dbReference type="EMBL" id="MBE4752536.1"/>
    </source>
</evidence>
<proteinExistence type="predicted"/>
<reference evidence="1 2" key="1">
    <citation type="submission" date="2020-02" db="EMBL/GenBank/DDBJ databases">
        <authorList>
            <person name="Babadi Z.K."/>
            <person name="Risdian C."/>
            <person name="Ebrahimipour G.H."/>
            <person name="Wink J."/>
        </authorList>
    </citation>
    <scope>NUCLEOTIDE SEQUENCE [LARGE SCALE GENOMIC DNA]</scope>
    <source>
        <strain evidence="1 2">ZKHCc1 1396</strain>
    </source>
</reference>
<accession>A0ABR9PX75</accession>
<name>A0ABR9PX75_9BACT</name>
<organism evidence="1 2">
    <name type="scientific">Corallococcus soli</name>
    <dbReference type="NCBI Taxonomy" id="2710757"/>
    <lineage>
        <taxon>Bacteria</taxon>
        <taxon>Pseudomonadati</taxon>
        <taxon>Myxococcota</taxon>
        <taxon>Myxococcia</taxon>
        <taxon>Myxococcales</taxon>
        <taxon>Cystobacterineae</taxon>
        <taxon>Myxococcaceae</taxon>
        <taxon>Corallococcus</taxon>
    </lineage>
</organism>
<dbReference type="EMBL" id="JAAIYO010000013">
    <property type="protein sequence ID" value="MBE4752536.1"/>
    <property type="molecule type" value="Genomic_DNA"/>
</dbReference>
<gene>
    <name evidence="1" type="ORF">G4177_30670</name>
</gene>